<sequence length="337" mass="35955">MAWWRSARVGGRGAPGQAAAERAADPRLRRPHGRRRRRRRAGGDLQHRRRPPARHRGDAAASVGPAGAGRNGGEAGDLAGQHLRGCRDRRRARRHPGAGARAGLPLAKRPAHTNQCVTLPCVSRSTFGAGEELAGQPTDAELIAQVLGGSRPSPAVARCAATVARLPLWERRVLGAAGLVREHGVTPDRALRLAAVWELAERWFPDDRPAITSPREAVLLLGGLRSACREQVWVLMLDARHRPISCETVAVGTINSSRLAPRDVLAPALRAGSAALVVAHNHPSGDPAPSRADRQVTDALRSAAALVGIPMLDHIIVAARGHHSFREVEGWDVVTAA</sequence>
<dbReference type="Pfam" id="PF04002">
    <property type="entry name" value="RadC"/>
    <property type="match status" value="1"/>
</dbReference>
<accession>A0A2W5Z590</accession>
<dbReference type="PROSITE" id="PS50249">
    <property type="entry name" value="MPN"/>
    <property type="match status" value="1"/>
</dbReference>
<evidence type="ECO:0000259" key="8">
    <source>
        <dbReference type="PROSITE" id="PS50249"/>
    </source>
</evidence>
<evidence type="ECO:0000256" key="2">
    <source>
        <dbReference type="ARBA" id="ARBA00022670"/>
    </source>
</evidence>
<evidence type="ECO:0000313" key="9">
    <source>
        <dbReference type="EMBL" id="PZR78005.1"/>
    </source>
</evidence>
<dbReference type="SUPFAM" id="SSF102712">
    <property type="entry name" value="JAB1/MPN domain"/>
    <property type="match status" value="1"/>
</dbReference>
<keyword evidence="5" id="KW-0862">Zinc</keyword>
<comment type="similarity">
    <text evidence="1">Belongs to the UPF0758 family.</text>
</comment>
<comment type="caution">
    <text evidence="9">The sequence shown here is derived from an EMBL/GenBank/DDBJ whole genome shotgun (WGS) entry which is preliminary data.</text>
</comment>
<keyword evidence="6" id="KW-0482">Metalloprotease</keyword>
<organism evidence="9 10">
    <name type="scientific">Candidatus Aeolococcus gillhamiae</name>
    <dbReference type="NCBI Taxonomy" id="3127015"/>
    <lineage>
        <taxon>Bacteria</taxon>
        <taxon>Bacillati</taxon>
        <taxon>Candidatus Dormiibacterota</taxon>
        <taxon>Candidatus Dormibacteria</taxon>
        <taxon>Candidatus Aeolococcales</taxon>
        <taxon>Candidatus Aeolococcaceae</taxon>
        <taxon>Candidatus Aeolococcus</taxon>
    </lineage>
</organism>
<dbReference type="PANTHER" id="PTHR30471:SF3">
    <property type="entry name" value="UPF0758 PROTEIN YEES-RELATED"/>
    <property type="match status" value="1"/>
</dbReference>
<dbReference type="Proteomes" id="UP000248724">
    <property type="component" value="Unassembled WGS sequence"/>
</dbReference>
<keyword evidence="3" id="KW-0479">Metal-binding</keyword>
<dbReference type="InterPro" id="IPR020891">
    <property type="entry name" value="UPF0758_CS"/>
</dbReference>
<evidence type="ECO:0000256" key="6">
    <source>
        <dbReference type="ARBA" id="ARBA00023049"/>
    </source>
</evidence>
<dbReference type="CDD" id="cd08071">
    <property type="entry name" value="MPN_DUF2466"/>
    <property type="match status" value="1"/>
</dbReference>
<name>A0A2W5Z590_9BACT</name>
<feature type="compositionally biased region" description="Basic residues" evidence="7">
    <location>
        <begin position="29"/>
        <end position="40"/>
    </location>
</feature>
<feature type="compositionally biased region" description="Gly residues" evidence="7">
    <location>
        <begin position="66"/>
        <end position="75"/>
    </location>
</feature>
<dbReference type="PANTHER" id="PTHR30471">
    <property type="entry name" value="DNA REPAIR PROTEIN RADC"/>
    <property type="match status" value="1"/>
</dbReference>
<evidence type="ECO:0000313" key="10">
    <source>
        <dbReference type="Proteomes" id="UP000248724"/>
    </source>
</evidence>
<dbReference type="InterPro" id="IPR037518">
    <property type="entry name" value="MPN"/>
</dbReference>
<dbReference type="GO" id="GO:0008237">
    <property type="term" value="F:metallopeptidase activity"/>
    <property type="evidence" value="ECO:0007669"/>
    <property type="project" value="UniProtKB-KW"/>
</dbReference>
<gene>
    <name evidence="9" type="ORF">DLM65_14310</name>
</gene>
<dbReference type="AlphaFoldDB" id="A0A2W5Z590"/>
<proteinExistence type="inferred from homology"/>
<protein>
    <recommendedName>
        <fullName evidence="8">MPN domain-containing protein</fullName>
    </recommendedName>
</protein>
<evidence type="ECO:0000256" key="4">
    <source>
        <dbReference type="ARBA" id="ARBA00022801"/>
    </source>
</evidence>
<dbReference type="InterPro" id="IPR025657">
    <property type="entry name" value="RadC_JAB"/>
</dbReference>
<keyword evidence="4" id="KW-0378">Hydrolase</keyword>
<dbReference type="GO" id="GO:0006508">
    <property type="term" value="P:proteolysis"/>
    <property type="evidence" value="ECO:0007669"/>
    <property type="project" value="UniProtKB-KW"/>
</dbReference>
<evidence type="ECO:0000256" key="5">
    <source>
        <dbReference type="ARBA" id="ARBA00022833"/>
    </source>
</evidence>
<dbReference type="InterPro" id="IPR001405">
    <property type="entry name" value="UPF0758"/>
</dbReference>
<evidence type="ECO:0000256" key="7">
    <source>
        <dbReference type="SAM" id="MobiDB-lite"/>
    </source>
</evidence>
<reference evidence="9 10" key="1">
    <citation type="journal article" date="2017" name="Nature">
        <title>Atmospheric trace gases support primary production in Antarctic desert surface soil.</title>
        <authorList>
            <person name="Ji M."/>
            <person name="Greening C."/>
            <person name="Vanwonterghem I."/>
            <person name="Carere C.R."/>
            <person name="Bay S.K."/>
            <person name="Steen J.A."/>
            <person name="Montgomery K."/>
            <person name="Lines T."/>
            <person name="Beardall J."/>
            <person name="van Dorst J."/>
            <person name="Snape I."/>
            <person name="Stott M.B."/>
            <person name="Hugenholtz P."/>
            <person name="Ferrari B.C."/>
        </authorList>
    </citation>
    <scope>NUCLEOTIDE SEQUENCE [LARGE SCALE GENOMIC DNA]</scope>
    <source>
        <strain evidence="9">RRmetagenome_bin12</strain>
    </source>
</reference>
<evidence type="ECO:0000256" key="3">
    <source>
        <dbReference type="ARBA" id="ARBA00022723"/>
    </source>
</evidence>
<feature type="region of interest" description="Disordered" evidence="7">
    <location>
        <begin position="1"/>
        <end position="81"/>
    </location>
</feature>
<dbReference type="EMBL" id="QHBU01000274">
    <property type="protein sequence ID" value="PZR78005.1"/>
    <property type="molecule type" value="Genomic_DNA"/>
</dbReference>
<dbReference type="PROSITE" id="PS01302">
    <property type="entry name" value="UPF0758"/>
    <property type="match status" value="1"/>
</dbReference>
<feature type="domain" description="MPN" evidence="8">
    <location>
        <begin position="210"/>
        <end position="331"/>
    </location>
</feature>
<evidence type="ECO:0000256" key="1">
    <source>
        <dbReference type="ARBA" id="ARBA00010243"/>
    </source>
</evidence>
<keyword evidence="2" id="KW-0645">Protease</keyword>
<dbReference type="GO" id="GO:0046872">
    <property type="term" value="F:metal ion binding"/>
    <property type="evidence" value="ECO:0007669"/>
    <property type="project" value="UniProtKB-KW"/>
</dbReference>
<dbReference type="Gene3D" id="3.40.140.10">
    <property type="entry name" value="Cytidine Deaminase, domain 2"/>
    <property type="match status" value="1"/>
</dbReference>